<keyword evidence="2" id="KW-0812">Transmembrane</keyword>
<evidence type="ECO:0008006" key="5">
    <source>
        <dbReference type="Google" id="ProtNLM"/>
    </source>
</evidence>
<dbReference type="HOGENOM" id="CLU_196746_0_0_14"/>
<dbReference type="RefSeq" id="WP_012497998.1">
    <property type="nucleotide sequence ID" value="NC_011025.1"/>
</dbReference>
<dbReference type="EMBL" id="CP001047">
    <property type="protein sequence ID" value="ACF07041.1"/>
    <property type="molecule type" value="Genomic_DNA"/>
</dbReference>
<dbReference type="STRING" id="243272.MARTH_orf094"/>
<organism evidence="3 4">
    <name type="scientific">Metamycoplasma arthritidis (strain 158L3-1)</name>
    <name type="common">Mycoplasma arthritidis</name>
    <dbReference type="NCBI Taxonomy" id="243272"/>
    <lineage>
        <taxon>Bacteria</taxon>
        <taxon>Bacillati</taxon>
        <taxon>Mycoplasmatota</taxon>
        <taxon>Mycoplasmoidales</taxon>
        <taxon>Metamycoplasmataceae</taxon>
        <taxon>Metamycoplasma</taxon>
    </lineage>
</organism>
<feature type="region of interest" description="Disordered" evidence="1">
    <location>
        <begin position="1"/>
        <end position="21"/>
    </location>
</feature>
<name>B3PLY9_META1</name>
<dbReference type="AlphaFoldDB" id="B3PLY9"/>
<feature type="transmembrane region" description="Helical" evidence="2">
    <location>
        <begin position="46"/>
        <end position="72"/>
    </location>
</feature>
<keyword evidence="2" id="KW-1133">Transmembrane helix</keyword>
<evidence type="ECO:0000313" key="4">
    <source>
        <dbReference type="Proteomes" id="UP000008812"/>
    </source>
</evidence>
<dbReference type="InterPro" id="IPR038379">
    <property type="entry name" value="SecE_sf"/>
</dbReference>
<evidence type="ECO:0000313" key="3">
    <source>
        <dbReference type="EMBL" id="ACF07041.1"/>
    </source>
</evidence>
<dbReference type="Gene3D" id="1.20.5.1030">
    <property type="entry name" value="Preprotein translocase secy subunit"/>
    <property type="match status" value="1"/>
</dbReference>
<evidence type="ECO:0000256" key="2">
    <source>
        <dbReference type="SAM" id="Phobius"/>
    </source>
</evidence>
<evidence type="ECO:0000256" key="1">
    <source>
        <dbReference type="SAM" id="MobiDB-lite"/>
    </source>
</evidence>
<dbReference type="KEGG" id="mat:MARTH_orf094"/>
<keyword evidence="4" id="KW-1185">Reference proteome</keyword>
<keyword evidence="2" id="KW-0472">Membrane</keyword>
<dbReference type="Proteomes" id="UP000008812">
    <property type="component" value="Chromosome"/>
</dbReference>
<feature type="compositionally biased region" description="Basic and acidic residues" evidence="1">
    <location>
        <begin position="1"/>
        <end position="13"/>
    </location>
</feature>
<dbReference type="eggNOG" id="ENOG5032ERX">
    <property type="taxonomic scope" value="Bacteria"/>
</dbReference>
<reference evidence="3 4" key="1">
    <citation type="journal article" date="2008" name="Infect. Immun.">
        <title>Genome of Mycoplasma arthritidis.</title>
        <authorList>
            <person name="Dybvig K."/>
            <person name="Zuhua C."/>
            <person name="Lao P."/>
            <person name="Jordan D.S."/>
            <person name="French C.T."/>
            <person name="Tu A.H."/>
            <person name="Loraine A.E."/>
        </authorList>
    </citation>
    <scope>NUCLEOTIDE SEQUENCE [LARGE SCALE GENOMIC DNA]</scope>
    <source>
        <strain evidence="3 4">158L3-1</strain>
    </source>
</reference>
<accession>B3PLY9</accession>
<protein>
    <recommendedName>
        <fullName evidence="5">Preprotein translocase subunit SecE</fullName>
    </recommendedName>
</protein>
<proteinExistence type="predicted"/>
<gene>
    <name evidence="3" type="ordered locus">MARTH_orf094</name>
</gene>
<sequence length="79" mass="9208">MNNDKENGFKESPEIDQSTVKESTTKNFVKEIKRIRWSRPAKSWRWFGITIAFTAAFAIFAFLITFIFTSLWNLVGIKS</sequence>